<dbReference type="Proteomes" id="UP001464891">
    <property type="component" value="Unassembled WGS sequence"/>
</dbReference>
<keyword evidence="2" id="KW-1185">Reference proteome</keyword>
<comment type="caution">
    <text evidence="1">The sequence shown here is derived from an EMBL/GenBank/DDBJ whole genome shotgun (WGS) entry which is preliminary data.</text>
</comment>
<name>A0ABV0JIH5_9CYAN</name>
<organism evidence="1 2">
    <name type="scientific">Trichocoleus desertorum GB2-A4</name>
    <dbReference type="NCBI Taxonomy" id="2933944"/>
    <lineage>
        <taxon>Bacteria</taxon>
        <taxon>Bacillati</taxon>
        <taxon>Cyanobacteriota</taxon>
        <taxon>Cyanophyceae</taxon>
        <taxon>Leptolyngbyales</taxon>
        <taxon>Trichocoleusaceae</taxon>
        <taxon>Trichocoleus</taxon>
    </lineage>
</organism>
<reference evidence="1 2" key="1">
    <citation type="submission" date="2022-04" db="EMBL/GenBank/DDBJ databases">
        <title>Positive selection, recombination, and allopatry shape intraspecific diversity of widespread and dominant cyanobacteria.</title>
        <authorList>
            <person name="Wei J."/>
            <person name="Shu W."/>
            <person name="Hu C."/>
        </authorList>
    </citation>
    <scope>NUCLEOTIDE SEQUENCE [LARGE SCALE GENOMIC DNA]</scope>
    <source>
        <strain evidence="1 2">GB2-A4</strain>
    </source>
</reference>
<protein>
    <submittedName>
        <fullName evidence="1">Uncharacterized protein</fullName>
    </submittedName>
</protein>
<sequence length="129" mass="14678">MSRFLTLARSLFAPLLSQPTSDPPTPIISSYGQSECGVPMEVMQPIMEWLFASLLNAGYYGTPHIVWYNDAAPNPQLEKAVKDGIRRDEPTLLYRCGSSVQPPPKSYYWRLMAEHPSNRIYQLEVKDED</sequence>
<gene>
    <name evidence="1" type="ORF">NC998_29285</name>
</gene>
<evidence type="ECO:0000313" key="2">
    <source>
        <dbReference type="Proteomes" id="UP001464891"/>
    </source>
</evidence>
<dbReference type="RefSeq" id="WP_199299297.1">
    <property type="nucleotide sequence ID" value="NZ_JAMPKM010000075.1"/>
</dbReference>
<proteinExistence type="predicted"/>
<accession>A0ABV0JIH5</accession>
<dbReference type="EMBL" id="JAMPKM010000075">
    <property type="protein sequence ID" value="MEP0821138.1"/>
    <property type="molecule type" value="Genomic_DNA"/>
</dbReference>
<evidence type="ECO:0000313" key="1">
    <source>
        <dbReference type="EMBL" id="MEP0821138.1"/>
    </source>
</evidence>